<evidence type="ECO:0000313" key="4">
    <source>
        <dbReference type="Proteomes" id="UP000063063"/>
    </source>
</evidence>
<feature type="coiled-coil region" evidence="1">
    <location>
        <begin position="600"/>
        <end position="634"/>
    </location>
</feature>
<gene>
    <name evidence="3" type="ORF">LPMP_204660</name>
</gene>
<reference evidence="3 4" key="1">
    <citation type="journal article" date="2015" name="Sci. Rep.">
        <title>The genome of Leishmania panamensis: insights into genomics of the L. (Viannia) subgenus.</title>
        <authorList>
            <person name="Llanes A."/>
            <person name="Restrepo C.M."/>
            <person name="Vecchio G.D."/>
            <person name="Anguizola F.J."/>
            <person name="Lleonart R."/>
        </authorList>
    </citation>
    <scope>NUCLEOTIDE SEQUENCE [LARGE SCALE GENOMIC DNA]</scope>
    <source>
        <strain evidence="3 4">MHOM/PA/94/PSC-1</strain>
    </source>
</reference>
<feature type="compositionally biased region" description="Basic and acidic residues" evidence="2">
    <location>
        <begin position="138"/>
        <end position="150"/>
    </location>
</feature>
<dbReference type="Proteomes" id="UP000063063">
    <property type="component" value="Chromosome 20"/>
</dbReference>
<name>A0A088RQ24_LEIPA</name>
<organism evidence="3 4">
    <name type="scientific">Leishmania panamensis</name>
    <dbReference type="NCBI Taxonomy" id="5679"/>
    <lineage>
        <taxon>Eukaryota</taxon>
        <taxon>Discoba</taxon>
        <taxon>Euglenozoa</taxon>
        <taxon>Kinetoplastea</taxon>
        <taxon>Metakinetoplastina</taxon>
        <taxon>Trypanosomatida</taxon>
        <taxon>Trypanosomatidae</taxon>
        <taxon>Leishmaniinae</taxon>
        <taxon>Leishmania</taxon>
        <taxon>Leishmania guyanensis species complex</taxon>
    </lineage>
</organism>
<proteinExistence type="predicted"/>
<keyword evidence="4" id="KW-1185">Reference proteome</keyword>
<feature type="compositionally biased region" description="Basic and acidic residues" evidence="2">
    <location>
        <begin position="1084"/>
        <end position="1095"/>
    </location>
</feature>
<dbReference type="VEuPathDB" id="TriTrypDB:LPAL13_200053300"/>
<dbReference type="EMBL" id="CP009389">
    <property type="protein sequence ID" value="AIN97960.1"/>
    <property type="molecule type" value="Genomic_DNA"/>
</dbReference>
<dbReference type="PANTHER" id="PTHR23159">
    <property type="entry name" value="CENTROSOMAL PROTEIN 2"/>
    <property type="match status" value="1"/>
</dbReference>
<feature type="region of interest" description="Disordered" evidence="2">
    <location>
        <begin position="880"/>
        <end position="904"/>
    </location>
</feature>
<evidence type="ECO:0000313" key="3">
    <source>
        <dbReference type="EMBL" id="AIN97960.1"/>
    </source>
</evidence>
<evidence type="ECO:0000256" key="2">
    <source>
        <dbReference type="SAM" id="MobiDB-lite"/>
    </source>
</evidence>
<feature type="compositionally biased region" description="Polar residues" evidence="2">
    <location>
        <begin position="245"/>
        <end position="261"/>
    </location>
</feature>
<dbReference type="GeneID" id="22574678"/>
<feature type="compositionally biased region" description="Basic and acidic residues" evidence="2">
    <location>
        <begin position="293"/>
        <end position="302"/>
    </location>
</feature>
<feature type="coiled-coil region" evidence="1">
    <location>
        <begin position="697"/>
        <end position="743"/>
    </location>
</feature>
<feature type="compositionally biased region" description="Basic and acidic residues" evidence="2">
    <location>
        <begin position="888"/>
        <end position="898"/>
    </location>
</feature>
<feature type="compositionally biased region" description="Low complexity" evidence="2">
    <location>
        <begin position="1001"/>
        <end position="1016"/>
    </location>
</feature>
<feature type="region of interest" description="Disordered" evidence="2">
    <location>
        <begin position="344"/>
        <end position="414"/>
    </location>
</feature>
<dbReference type="PANTHER" id="PTHR23159:SF31">
    <property type="entry name" value="CENTROSOME-ASSOCIATED PROTEIN CEP250 ISOFORM X1"/>
    <property type="match status" value="1"/>
</dbReference>
<feature type="compositionally biased region" description="Polar residues" evidence="2">
    <location>
        <begin position="1099"/>
        <end position="1112"/>
    </location>
</feature>
<dbReference type="VEuPathDB" id="TriTrypDB:LPMP_204660"/>
<dbReference type="KEGG" id="lpan:LPMP_204660"/>
<dbReference type="OrthoDB" id="267632at2759"/>
<evidence type="ECO:0000256" key="1">
    <source>
        <dbReference type="SAM" id="Coils"/>
    </source>
</evidence>
<protein>
    <submittedName>
        <fullName evidence="3">Uncharacterized protein</fullName>
    </submittedName>
</protein>
<feature type="compositionally biased region" description="Polar residues" evidence="2">
    <location>
        <begin position="1319"/>
        <end position="1333"/>
    </location>
</feature>
<feature type="compositionally biased region" description="Basic residues" evidence="2">
    <location>
        <begin position="80"/>
        <end position="91"/>
    </location>
</feature>
<sequence length="1342" mass="147400">MTHSTYNKHDIPRELQRLIDRTDHGIEQLYQLTGRGAAASTVEIDGRPRAARVVERGQKRGQRCHNRGFQDSLQDERHAEVRRHKPHRSIRRSYSDGRSGVSADLQPRSTVQSSSRRMRDSYNDGSAPSDWQRLRAPVTEHTRQFEHNEYDTSDDDHFDSDKGDALPDVTASDDNTDVYERDEAGEDNDNYEDEGANREPLSVSRHHGQWHASRALRQATIATVGSPSLQAQPPHRRSLPLASTPHRTLNFSNGTAQSSPASLAKPPRHLRRPDLHAPSSHLPGFSSPPPWRQRQERQDSRDLPPAGAASYTPPPASFSALYGSSVASSPSPTAKTTEATAYRAHMAAQQSTQRPTASSAVRRRRSPSQQLSGTPVSDPATPLFMSPGSAQSRSRDESCLHTRSGLRKTRDTAPAGMLSQFGRRWKNIFKELLIDPPPPAPSWATSSPPQRATAAATVASHPRNMPASSSFSSSSCTTVSMGEGRAHEEGAAERGSLPQLRELIPHPKRVHAPPSCTAADLVPVAPAVLPHSATSARAFADARVVEQLRAELQAREEAMLQLRMDHAQALAELRQSLTHERASAAKQTADELATSFSIKEQLLQSSLQTERERLMEAEEQLRLARREAAQRKMDHEDSAHALEVLQGKYATLASSQSEHAAQVVQWRALAEKAAAEVAEHESLVKVWKAREVDWQAREAQLQQLARTAEERREQQEASAQTALAQVEAEFTQTSQSYQDLLAEATKRMSYLEKNHRKYKLLKEAHTVLKGEYEQLVNSSMHRAQQLEAERASLHAEAQELRQQLLQRDSATQQEATSHQEMLSDYKRRLELQEASAAEQVKTLQQHIDTANHTIELLRSQMESLKQDVLEEQAQHQQTQMKAAQTELQWKERQHEHQRSAAAYKVRSEDTIAQLKRQLREKDTKMQALAASAAEPLQRLRQQLDDERGRRARLEEQFRAYKKKAKEAEEQAVSEMRREQLRTALLTPITSTGSPHLRFAHSATATPSPSSSSVPCSSGANAISGVGKVWLESAARLDEPAHPAVLVSARVARDVQREGRLTHPASLRGATAPASSVLAKAHVAHSREGDAADRRRATAGHSQVTSLTGATRFTSEESGRLARLAPSAAAPSPSSRRTTQVCGEDEGERHDAQVRRTSSPGTAVAATDVSAISPSATVESLSGISRTSPCTSTLMAGEDDAVGADGTVKSSSVQVVESTLSLQPHPTNSTRHTNTSAARVPAAVDDAMATRVYTDPGVQAHEYRMSSFHTSASEVLRRISGSREEFLAQCAAIVKSTAAAGRRSAQTRRRLASEDGRTAVSGSHASVSETSQSDEGTDDEECL</sequence>
<feature type="region of interest" description="Disordered" evidence="2">
    <location>
        <begin position="987"/>
        <end position="1016"/>
    </location>
</feature>
<feature type="region of interest" description="Disordered" evidence="2">
    <location>
        <begin position="1297"/>
        <end position="1342"/>
    </location>
</feature>
<feature type="compositionally biased region" description="Low complexity" evidence="2">
    <location>
        <begin position="1120"/>
        <end position="1136"/>
    </location>
</feature>
<accession>A0A088RQ24</accession>
<feature type="region of interest" description="Disordered" evidence="2">
    <location>
        <begin position="55"/>
        <end position="315"/>
    </location>
</feature>
<dbReference type="RefSeq" id="XP_010698667.1">
    <property type="nucleotide sequence ID" value="XM_010700365.1"/>
</dbReference>
<feature type="region of interest" description="Disordered" evidence="2">
    <location>
        <begin position="462"/>
        <end position="496"/>
    </location>
</feature>
<dbReference type="eggNOG" id="ENOG502S1ND">
    <property type="taxonomic scope" value="Eukaryota"/>
</dbReference>
<feature type="compositionally biased region" description="Polar residues" evidence="2">
    <location>
        <begin position="220"/>
        <end position="231"/>
    </location>
</feature>
<feature type="region of interest" description="Disordered" evidence="2">
    <location>
        <begin position="1081"/>
        <end position="1163"/>
    </location>
</feature>
<feature type="compositionally biased region" description="Acidic residues" evidence="2">
    <location>
        <begin position="183"/>
        <end position="194"/>
    </location>
</feature>
<keyword evidence="1" id="KW-0175">Coiled coil</keyword>